<feature type="domain" description="Carbohydrate esterase 2 N-terminal" evidence="2">
    <location>
        <begin position="31"/>
        <end position="122"/>
    </location>
</feature>
<dbReference type="InterPro" id="IPR040794">
    <property type="entry name" value="CE2_N"/>
</dbReference>
<dbReference type="AlphaFoldDB" id="A0A7K1Y7W6"/>
<dbReference type="Pfam" id="PF17996">
    <property type="entry name" value="CE2_N"/>
    <property type="match status" value="1"/>
</dbReference>
<reference evidence="3 4" key="1">
    <citation type="submission" date="2019-11" db="EMBL/GenBank/DDBJ databases">
        <title>Pedobacter sp. HMF7647 Genome sequencing and assembly.</title>
        <authorList>
            <person name="Kang H."/>
            <person name="Kim H."/>
            <person name="Joh K."/>
        </authorList>
    </citation>
    <scope>NUCLEOTIDE SEQUENCE [LARGE SCALE GENOMIC DNA]</scope>
    <source>
        <strain evidence="3 4">HMF7647</strain>
    </source>
</reference>
<keyword evidence="1" id="KW-0732">Signal</keyword>
<evidence type="ECO:0000313" key="3">
    <source>
        <dbReference type="EMBL" id="MXV50461.1"/>
    </source>
</evidence>
<comment type="caution">
    <text evidence="3">The sequence shown here is derived from an EMBL/GenBank/DDBJ whole genome shotgun (WGS) entry which is preliminary data.</text>
</comment>
<organism evidence="3 4">
    <name type="scientific">Hufsiella arboris</name>
    <dbReference type="NCBI Taxonomy" id="2695275"/>
    <lineage>
        <taxon>Bacteria</taxon>
        <taxon>Pseudomonadati</taxon>
        <taxon>Bacteroidota</taxon>
        <taxon>Sphingobacteriia</taxon>
        <taxon>Sphingobacteriales</taxon>
        <taxon>Sphingobacteriaceae</taxon>
        <taxon>Hufsiella</taxon>
    </lineage>
</organism>
<dbReference type="EMBL" id="WVHT01000002">
    <property type="protein sequence ID" value="MXV50461.1"/>
    <property type="molecule type" value="Genomic_DNA"/>
</dbReference>
<dbReference type="Gene3D" id="2.60.120.260">
    <property type="entry name" value="Galactose-binding domain-like"/>
    <property type="match status" value="1"/>
</dbReference>
<feature type="chain" id="PRO_5029671166" description="Carbohydrate esterase 2 N-terminal domain-containing protein" evidence="1">
    <location>
        <begin position="20"/>
        <end position="126"/>
    </location>
</feature>
<accession>A0A7K1Y7W6</accession>
<evidence type="ECO:0000256" key="1">
    <source>
        <dbReference type="SAM" id="SignalP"/>
    </source>
</evidence>
<dbReference type="RefSeq" id="WP_160843633.1">
    <property type="nucleotide sequence ID" value="NZ_WVHT01000002.1"/>
</dbReference>
<proteinExistence type="predicted"/>
<sequence length="126" mass="14459">MMKFCLAACFLLSGTLSFAQHVKINDTHIRYSGRIGMKKEFAEFYWSGSSATLRFKGTGVSADLKDERADNYFYVVIDRDSTYKLKVDSVKKTYQLAADLPKGNHQVELFKITEYDRERPDFMASS</sequence>
<keyword evidence="4" id="KW-1185">Reference proteome</keyword>
<protein>
    <recommendedName>
        <fullName evidence="2">Carbohydrate esterase 2 N-terminal domain-containing protein</fullName>
    </recommendedName>
</protein>
<gene>
    <name evidence="3" type="ORF">GS399_05705</name>
</gene>
<evidence type="ECO:0000259" key="2">
    <source>
        <dbReference type="Pfam" id="PF17996"/>
    </source>
</evidence>
<dbReference type="Proteomes" id="UP000466586">
    <property type="component" value="Unassembled WGS sequence"/>
</dbReference>
<feature type="signal peptide" evidence="1">
    <location>
        <begin position="1"/>
        <end position="19"/>
    </location>
</feature>
<name>A0A7K1Y7W6_9SPHI</name>
<evidence type="ECO:0000313" key="4">
    <source>
        <dbReference type="Proteomes" id="UP000466586"/>
    </source>
</evidence>